<dbReference type="GeneID" id="66056213"/>
<dbReference type="EMBL" id="CM008975">
    <property type="protein sequence ID" value="PNW73092.1"/>
    <property type="molecule type" value="Genomic_DNA"/>
</dbReference>
<dbReference type="PANTHER" id="PTHR45713">
    <property type="entry name" value="FTP DOMAIN-CONTAINING PROTEIN"/>
    <property type="match status" value="1"/>
</dbReference>
<name>A0A2K3CXT2_CHLRE</name>
<reference evidence="2 3" key="1">
    <citation type="journal article" date="2007" name="Science">
        <title>The Chlamydomonas genome reveals the evolution of key animal and plant functions.</title>
        <authorList>
            <person name="Merchant S.S."/>
            <person name="Prochnik S.E."/>
            <person name="Vallon O."/>
            <person name="Harris E.H."/>
            <person name="Karpowicz S.J."/>
            <person name="Witman G.B."/>
            <person name="Terry A."/>
            <person name="Salamov A."/>
            <person name="Fritz-Laylin L.K."/>
            <person name="Marechal-Drouard L."/>
            <person name="Marshall W.F."/>
            <person name="Qu L.H."/>
            <person name="Nelson D.R."/>
            <person name="Sanderfoot A.A."/>
            <person name="Spalding M.H."/>
            <person name="Kapitonov V.V."/>
            <person name="Ren Q."/>
            <person name="Ferris P."/>
            <person name="Lindquist E."/>
            <person name="Shapiro H."/>
            <person name="Lucas S.M."/>
            <person name="Grimwood J."/>
            <person name="Schmutz J."/>
            <person name="Cardol P."/>
            <person name="Cerutti H."/>
            <person name="Chanfreau G."/>
            <person name="Chen C.L."/>
            <person name="Cognat V."/>
            <person name="Croft M.T."/>
            <person name="Dent R."/>
            <person name="Dutcher S."/>
            <person name="Fernandez E."/>
            <person name="Fukuzawa H."/>
            <person name="Gonzalez-Ballester D."/>
            <person name="Gonzalez-Halphen D."/>
            <person name="Hallmann A."/>
            <person name="Hanikenne M."/>
            <person name="Hippler M."/>
            <person name="Inwood W."/>
            <person name="Jabbari K."/>
            <person name="Kalanon M."/>
            <person name="Kuras R."/>
            <person name="Lefebvre P.A."/>
            <person name="Lemaire S.D."/>
            <person name="Lobanov A.V."/>
            <person name="Lohr M."/>
            <person name="Manuell A."/>
            <person name="Meier I."/>
            <person name="Mets L."/>
            <person name="Mittag M."/>
            <person name="Mittelmeier T."/>
            <person name="Moroney J.V."/>
            <person name="Moseley J."/>
            <person name="Napoli C."/>
            <person name="Nedelcu A.M."/>
            <person name="Niyogi K."/>
            <person name="Novoselov S.V."/>
            <person name="Paulsen I.T."/>
            <person name="Pazour G."/>
            <person name="Purton S."/>
            <person name="Ral J.P."/>
            <person name="Riano-Pachon D.M."/>
            <person name="Riekhof W."/>
            <person name="Rymarquis L."/>
            <person name="Schroda M."/>
            <person name="Stern D."/>
            <person name="Umen J."/>
            <person name="Willows R."/>
            <person name="Wilson N."/>
            <person name="Zimmer S.L."/>
            <person name="Allmer J."/>
            <person name="Balk J."/>
            <person name="Bisova K."/>
            <person name="Chen C.J."/>
            <person name="Elias M."/>
            <person name="Gendler K."/>
            <person name="Hauser C."/>
            <person name="Lamb M.R."/>
            <person name="Ledford H."/>
            <person name="Long J.C."/>
            <person name="Minagawa J."/>
            <person name="Page M.D."/>
            <person name="Pan J."/>
            <person name="Pootakham W."/>
            <person name="Roje S."/>
            <person name="Rose A."/>
            <person name="Stahlberg E."/>
            <person name="Terauchi A.M."/>
            <person name="Yang P."/>
            <person name="Ball S."/>
            <person name="Bowler C."/>
            <person name="Dieckmann C.L."/>
            <person name="Gladyshev V.N."/>
            <person name="Green P."/>
            <person name="Jorgensen R."/>
            <person name="Mayfield S."/>
            <person name="Mueller-Roeber B."/>
            <person name="Rajamani S."/>
            <person name="Sayre R.T."/>
            <person name="Brokstein P."/>
            <person name="Dubchak I."/>
            <person name="Goodstein D."/>
            <person name="Hornick L."/>
            <person name="Huang Y.W."/>
            <person name="Jhaveri J."/>
            <person name="Luo Y."/>
            <person name="Martinez D."/>
            <person name="Ngau W.C."/>
            <person name="Otillar B."/>
            <person name="Poliakov A."/>
            <person name="Porter A."/>
            <person name="Szajkowski L."/>
            <person name="Werner G."/>
            <person name="Zhou K."/>
            <person name="Grigoriev I.V."/>
            <person name="Rokhsar D.S."/>
            <person name="Grossman A.R."/>
        </authorList>
    </citation>
    <scope>NUCLEOTIDE SEQUENCE [LARGE SCALE GENOMIC DNA]</scope>
    <source>
        <strain evidence="3">CC-503</strain>
    </source>
</reference>
<dbReference type="Proteomes" id="UP000006906">
    <property type="component" value="Chromosome 14"/>
</dbReference>
<keyword evidence="3" id="KW-1185">Reference proteome</keyword>
<evidence type="ECO:0000313" key="2">
    <source>
        <dbReference type="EMBL" id="PNW73092.1"/>
    </source>
</evidence>
<protein>
    <recommendedName>
        <fullName evidence="4">F5/8 type C domain-containing protein</fullName>
    </recommendedName>
</protein>
<feature type="compositionally biased region" description="Pro residues" evidence="1">
    <location>
        <begin position="37"/>
        <end position="61"/>
    </location>
</feature>
<dbReference type="InParanoid" id="A0A2K3CXT2"/>
<dbReference type="InterPro" id="IPR051941">
    <property type="entry name" value="BG_Antigen-Binding_Lectin"/>
</dbReference>
<gene>
    <name evidence="2" type="ORF">CHLRE_14g618611v5</name>
</gene>
<accession>A0A2K3CXT2</accession>
<dbReference type="Pfam" id="PF22633">
    <property type="entry name" value="F5_F8_type_C_2"/>
    <property type="match status" value="1"/>
</dbReference>
<feature type="compositionally biased region" description="Polar residues" evidence="1">
    <location>
        <begin position="16"/>
        <end position="25"/>
    </location>
</feature>
<dbReference type="KEGG" id="cre:CHLRE_14g618611v5"/>
<proteinExistence type="predicted"/>
<dbReference type="OrthoDB" id="550804at2759"/>
<dbReference type="InterPro" id="IPR008979">
    <property type="entry name" value="Galactose-bd-like_sf"/>
</dbReference>
<evidence type="ECO:0008006" key="4">
    <source>
        <dbReference type="Google" id="ProtNLM"/>
    </source>
</evidence>
<dbReference type="Gramene" id="PNW73092">
    <property type="protein sequence ID" value="PNW73092"/>
    <property type="gene ID" value="CHLRE_14g618611v5"/>
</dbReference>
<organism evidence="2 3">
    <name type="scientific">Chlamydomonas reinhardtii</name>
    <name type="common">Chlamydomonas smithii</name>
    <dbReference type="NCBI Taxonomy" id="3055"/>
    <lineage>
        <taxon>Eukaryota</taxon>
        <taxon>Viridiplantae</taxon>
        <taxon>Chlorophyta</taxon>
        <taxon>core chlorophytes</taxon>
        <taxon>Chlorophyceae</taxon>
        <taxon>CS clade</taxon>
        <taxon>Chlamydomonadales</taxon>
        <taxon>Chlamydomonadaceae</taxon>
        <taxon>Chlamydomonas</taxon>
    </lineage>
</organism>
<sequence length="289" mass="30850">MPQLPDVEAPPPSAADTVSQNSPLATQPPGAELPVSSLPPPNLPIGAGPPPFPPSPQPPPAKQLSNLALGAAAYSSSAISGYCSGGCTAQYAVDGNTNLDTQMLHTDGNVTGQDNSPWLSIDLGAAASVRYVRVYHRPGYLFRTQQSELRIGDVAITNAAADKSRVTSNVLVWKQQAELTSNMTEILFDPPVVGRWVTFQNVPPPATTSVENRVLQVLELQVFGQVLNVTARRFQDPYVGCVSGGVMLPLVMYDSNADSTPDLCAMVARRLGMIFLQCRAYESSMVRMP</sequence>
<dbReference type="SUPFAM" id="SSF49785">
    <property type="entry name" value="Galactose-binding domain-like"/>
    <property type="match status" value="1"/>
</dbReference>
<dbReference type="Gene3D" id="2.60.120.260">
    <property type="entry name" value="Galactose-binding domain-like"/>
    <property type="match status" value="1"/>
</dbReference>
<evidence type="ECO:0000313" key="3">
    <source>
        <dbReference type="Proteomes" id="UP000006906"/>
    </source>
</evidence>
<dbReference type="AlphaFoldDB" id="A0A2K3CXT2"/>
<dbReference type="RefSeq" id="XP_042916803.1">
    <property type="nucleotide sequence ID" value="XM_043070130.1"/>
</dbReference>
<feature type="region of interest" description="Disordered" evidence="1">
    <location>
        <begin position="1"/>
        <end position="61"/>
    </location>
</feature>
<evidence type="ECO:0000256" key="1">
    <source>
        <dbReference type="SAM" id="MobiDB-lite"/>
    </source>
</evidence>
<dbReference type="PANTHER" id="PTHR45713:SF6">
    <property type="entry name" value="F5_8 TYPE C DOMAIN-CONTAINING PROTEIN"/>
    <property type="match status" value="1"/>
</dbReference>